<feature type="compositionally biased region" description="Basic and acidic residues" evidence="1">
    <location>
        <begin position="340"/>
        <end position="352"/>
    </location>
</feature>
<dbReference type="AlphaFoldDB" id="A0AA35NT70"/>
<evidence type="ECO:0008006" key="4">
    <source>
        <dbReference type="Google" id="ProtNLM"/>
    </source>
</evidence>
<evidence type="ECO:0000256" key="1">
    <source>
        <dbReference type="SAM" id="MobiDB-lite"/>
    </source>
</evidence>
<feature type="compositionally biased region" description="Basic and acidic residues" evidence="1">
    <location>
        <begin position="473"/>
        <end position="516"/>
    </location>
</feature>
<reference evidence="2" key="1">
    <citation type="submission" date="2022-10" db="EMBL/GenBank/DDBJ databases">
        <authorList>
            <person name="Byrne P K."/>
        </authorList>
    </citation>
    <scope>NUCLEOTIDE SEQUENCE</scope>
    <source>
        <strain evidence="2">IFO1802</strain>
    </source>
</reference>
<proteinExistence type="predicted"/>
<feature type="compositionally biased region" description="Acidic residues" evidence="1">
    <location>
        <begin position="517"/>
        <end position="531"/>
    </location>
</feature>
<feature type="compositionally biased region" description="Basic and acidic residues" evidence="1">
    <location>
        <begin position="312"/>
        <end position="330"/>
    </location>
</feature>
<evidence type="ECO:0000313" key="3">
    <source>
        <dbReference type="Proteomes" id="UP001162087"/>
    </source>
</evidence>
<dbReference type="RefSeq" id="XP_056087962.1">
    <property type="nucleotide sequence ID" value="XM_056228219.1"/>
</dbReference>
<dbReference type="GeneID" id="80924262"/>
<feature type="compositionally biased region" description="Acidic residues" evidence="1">
    <location>
        <begin position="436"/>
        <end position="451"/>
    </location>
</feature>
<dbReference type="EMBL" id="OX365902">
    <property type="protein sequence ID" value="CAI4062777.1"/>
    <property type="molecule type" value="Genomic_DNA"/>
</dbReference>
<keyword evidence="3" id="KW-1185">Reference proteome</keyword>
<feature type="compositionally biased region" description="Polar residues" evidence="1">
    <location>
        <begin position="217"/>
        <end position="226"/>
    </location>
</feature>
<dbReference type="InterPro" id="IPR026248">
    <property type="entry name" value="Fyv8"/>
</dbReference>
<feature type="compositionally biased region" description="Low complexity" evidence="1">
    <location>
        <begin position="646"/>
        <end position="660"/>
    </location>
</feature>
<name>A0AA35NT70_SACK1</name>
<dbReference type="Proteomes" id="UP001162087">
    <property type="component" value="Chromosome 7"/>
</dbReference>
<feature type="region of interest" description="Disordered" evidence="1">
    <location>
        <begin position="640"/>
        <end position="660"/>
    </location>
</feature>
<feature type="region of interest" description="Disordered" evidence="1">
    <location>
        <begin position="1"/>
        <end position="562"/>
    </location>
</feature>
<feature type="compositionally biased region" description="Basic and acidic residues" evidence="1">
    <location>
        <begin position="399"/>
        <end position="413"/>
    </location>
</feature>
<evidence type="ECO:0000313" key="2">
    <source>
        <dbReference type="EMBL" id="CAI4062777.1"/>
    </source>
</evidence>
<feature type="compositionally biased region" description="Basic and acidic residues" evidence="1">
    <location>
        <begin position="66"/>
        <end position="82"/>
    </location>
</feature>
<organism evidence="2 3">
    <name type="scientific">Saccharomyces kudriavzevii (strain ATCC MYA-4449 / AS 2.2408 / CBS 8840 / NBRC 1802 / NCYC 2889)</name>
    <name type="common">Yeast</name>
    <dbReference type="NCBI Taxonomy" id="226230"/>
    <lineage>
        <taxon>Eukaryota</taxon>
        <taxon>Fungi</taxon>
        <taxon>Dikarya</taxon>
        <taxon>Ascomycota</taxon>
        <taxon>Saccharomycotina</taxon>
        <taxon>Saccharomycetes</taxon>
        <taxon>Saccharomycetales</taxon>
        <taxon>Saccharomycetaceae</taxon>
        <taxon>Saccharomyces</taxon>
    </lineage>
</organism>
<gene>
    <name evidence="2" type="primary">SKDI07G4480</name>
    <name evidence="2" type="ORF">SKDI_07G4480</name>
</gene>
<feature type="compositionally biased region" description="Basic and acidic residues" evidence="1">
    <location>
        <begin position="273"/>
        <end position="289"/>
    </location>
</feature>
<feature type="compositionally biased region" description="Polar residues" evidence="1">
    <location>
        <begin position="127"/>
        <end position="136"/>
    </location>
</feature>
<protein>
    <recommendedName>
        <fullName evidence="4">FYV8-like protein</fullName>
    </recommendedName>
</protein>
<sequence length="819" mass="91243">MSTEQVGRKKSYRWVSASQASYDGAGWDSSDEYNYSSDDSTKEAGNHKQRVSKLPSLPKLNYTDVSHNESVNEGKAGDDNDMSKASIVHSDREAGGFSDEVRSLIGSGESVVSQTKKRSDPSKPDYLSSTTSLKSPNENKKPPHANRAVNEDLDNLIEQISREMTPEMRQTSDFQRDSDSCDESEEPSHKPAPISPSLVAENSQSPHRNYEDVEANPNENSISLNLPTGDENDSESKKVDVFEQEEDEFKVSKTGYLANMLSSEQEEQSEQEDGPKIENADISEEKGNSEEEESVGSRNSTEFYDTSTKQLQIEEPKETAREAKLTDDGYRNSFFNDYQHSSDSEKDAKEEDNTNDVGGARSLPILDEDSGINQQSKQPDTMADDALSYTESINYSVNDDAKEEEKEDDKSAENDNEDANDYKFSNRGRDSMLLTSDEEEEEVGMNSDSDEGSLKASKSGYFSKIIDNDDEDSSHGDKEKVTLEHNQAKNHENKKLENSDVESENHEGSDEENNVHEDEDLRENPAEESTDVDSWKPDSEALRSGFVQDTASKKAPPGYVIDSNGKLVDLTPASMKPRVVSTYSEMESTWDAFPSKGGDDDLETIGDTKTIYDNNTIYNVPGLIGNQSNLPPLPTNAHEQLNAESGNNTTDNGNINNNANGQAVRNASVKSDNRGISQGEITSVYEPSSKEMAKLGQQNNLPKLDVNKLLNSKTSHAGKMDQLRNYKRELDEYDTGIQTWINYTLKSSSNKDKDFIAEEYKQHMHVREAYANADDLSKKHTVINTVASVNQNVTHLRRKVFQHSMKPKDLFASIGKKKL</sequence>
<accession>A0AA35NT70</accession>
<feature type="compositionally biased region" description="Basic and acidic residues" evidence="1">
    <location>
        <begin position="89"/>
        <end position="102"/>
    </location>
</feature>
<feature type="compositionally biased region" description="Polar residues" evidence="1">
    <location>
        <begin position="301"/>
        <end position="311"/>
    </location>
</feature>
<dbReference type="PRINTS" id="PR02076">
    <property type="entry name" value="PROTEINFYV8"/>
</dbReference>